<dbReference type="InParanoid" id="G3H3G2"/>
<feature type="compositionally biased region" description="Basic and acidic residues" evidence="1">
    <location>
        <begin position="31"/>
        <end position="40"/>
    </location>
</feature>
<evidence type="ECO:0000313" key="3">
    <source>
        <dbReference type="Proteomes" id="UP000001075"/>
    </source>
</evidence>
<proteinExistence type="predicted"/>
<organism evidence="2 3">
    <name type="scientific">Cricetulus griseus</name>
    <name type="common">Chinese hamster</name>
    <name type="synonym">Cricetulus barabensis griseus</name>
    <dbReference type="NCBI Taxonomy" id="10029"/>
    <lineage>
        <taxon>Eukaryota</taxon>
        <taxon>Metazoa</taxon>
        <taxon>Chordata</taxon>
        <taxon>Craniata</taxon>
        <taxon>Vertebrata</taxon>
        <taxon>Euteleostomi</taxon>
        <taxon>Mammalia</taxon>
        <taxon>Eutheria</taxon>
        <taxon>Euarchontoglires</taxon>
        <taxon>Glires</taxon>
        <taxon>Rodentia</taxon>
        <taxon>Myomorpha</taxon>
        <taxon>Muroidea</taxon>
        <taxon>Cricetidae</taxon>
        <taxon>Cricetinae</taxon>
        <taxon>Cricetulus</taxon>
    </lineage>
</organism>
<accession>G3H3G2</accession>
<gene>
    <name evidence="2" type="ORF">I79_004778</name>
</gene>
<dbReference type="Proteomes" id="UP000001075">
    <property type="component" value="Unassembled WGS sequence"/>
</dbReference>
<evidence type="ECO:0000313" key="2">
    <source>
        <dbReference type="EMBL" id="EGV97896.1"/>
    </source>
</evidence>
<sequence>MSRPQKTRQLAQPWGQWVPEAAGTPASEIDTTPRAEEEAVPHSSAGDGGSGKSLGAGVTQSLVERLGAECAGRHRAV</sequence>
<dbReference type="AlphaFoldDB" id="G3H3G2"/>
<protein>
    <submittedName>
        <fullName evidence="2">Uncharacterized protein</fullName>
    </submittedName>
</protein>
<feature type="region of interest" description="Disordered" evidence="1">
    <location>
        <begin position="1"/>
        <end position="58"/>
    </location>
</feature>
<reference evidence="3" key="1">
    <citation type="journal article" date="2011" name="Nat. Biotechnol.">
        <title>The genomic sequence of the Chinese hamster ovary (CHO)-K1 cell line.</title>
        <authorList>
            <person name="Xu X."/>
            <person name="Nagarajan H."/>
            <person name="Lewis N.E."/>
            <person name="Pan S."/>
            <person name="Cai Z."/>
            <person name="Liu X."/>
            <person name="Chen W."/>
            <person name="Xie M."/>
            <person name="Wang W."/>
            <person name="Hammond S."/>
            <person name="Andersen M.R."/>
            <person name="Neff N."/>
            <person name="Passarelli B."/>
            <person name="Koh W."/>
            <person name="Fan H.C."/>
            <person name="Wang J."/>
            <person name="Gui Y."/>
            <person name="Lee K.H."/>
            <person name="Betenbaugh M.J."/>
            <person name="Quake S.R."/>
            <person name="Famili I."/>
            <person name="Palsson B.O."/>
            <person name="Wang J."/>
        </authorList>
    </citation>
    <scope>NUCLEOTIDE SEQUENCE [LARGE SCALE GENOMIC DNA]</scope>
    <source>
        <strain evidence="3">CHO K1 cell line</strain>
    </source>
</reference>
<dbReference type="EMBL" id="JH000126">
    <property type="protein sequence ID" value="EGV97896.1"/>
    <property type="molecule type" value="Genomic_DNA"/>
</dbReference>
<name>G3H3G2_CRIGR</name>
<evidence type="ECO:0000256" key="1">
    <source>
        <dbReference type="SAM" id="MobiDB-lite"/>
    </source>
</evidence>